<organism evidence="1">
    <name type="scientific">marine sediment metagenome</name>
    <dbReference type="NCBI Taxonomy" id="412755"/>
    <lineage>
        <taxon>unclassified sequences</taxon>
        <taxon>metagenomes</taxon>
        <taxon>ecological metagenomes</taxon>
    </lineage>
</organism>
<proteinExistence type="predicted"/>
<protein>
    <submittedName>
        <fullName evidence="1">Uncharacterized protein</fullName>
    </submittedName>
</protein>
<name>X1A0Q7_9ZZZZ</name>
<dbReference type="EMBL" id="BART01009150">
    <property type="protein sequence ID" value="GAG63727.1"/>
    <property type="molecule type" value="Genomic_DNA"/>
</dbReference>
<comment type="caution">
    <text evidence="1">The sequence shown here is derived from an EMBL/GenBank/DDBJ whole genome shotgun (WGS) entry which is preliminary data.</text>
</comment>
<accession>X1A0Q7</accession>
<evidence type="ECO:0000313" key="1">
    <source>
        <dbReference type="EMBL" id="GAG63727.1"/>
    </source>
</evidence>
<dbReference type="AlphaFoldDB" id="X1A0Q7"/>
<gene>
    <name evidence="1" type="ORF">S01H4_20363</name>
</gene>
<sequence length="43" mass="5111">MRSEKEIRDAIKIYDSHLKRDPNQEAAERYDAFIMALDWVLGD</sequence>
<reference evidence="1" key="1">
    <citation type="journal article" date="2014" name="Front. Microbiol.">
        <title>High frequency of phylogenetically diverse reductive dehalogenase-homologous genes in deep subseafloor sedimentary metagenomes.</title>
        <authorList>
            <person name="Kawai M."/>
            <person name="Futagami T."/>
            <person name="Toyoda A."/>
            <person name="Takaki Y."/>
            <person name="Nishi S."/>
            <person name="Hori S."/>
            <person name="Arai W."/>
            <person name="Tsubouchi T."/>
            <person name="Morono Y."/>
            <person name="Uchiyama I."/>
            <person name="Ito T."/>
            <person name="Fujiyama A."/>
            <person name="Inagaki F."/>
            <person name="Takami H."/>
        </authorList>
    </citation>
    <scope>NUCLEOTIDE SEQUENCE</scope>
    <source>
        <strain evidence="1">Expedition CK06-06</strain>
    </source>
</reference>